<keyword evidence="2" id="KW-1185">Reference proteome</keyword>
<name>B0CQD2_LACBS</name>
<accession>B0CQD2</accession>
<dbReference type="GeneID" id="6069169"/>
<evidence type="ECO:0000313" key="1">
    <source>
        <dbReference type="EMBL" id="EDR16186.1"/>
    </source>
</evidence>
<dbReference type="HOGENOM" id="CLU_1896579_0_0_1"/>
<dbReference type="KEGG" id="lbc:LACBIDRAFT_302014"/>
<dbReference type="RefSeq" id="XP_001874394.1">
    <property type="nucleotide sequence ID" value="XM_001874359.1"/>
</dbReference>
<proteinExistence type="predicted"/>
<organism evidence="2">
    <name type="scientific">Laccaria bicolor (strain S238N-H82 / ATCC MYA-4686)</name>
    <name type="common">Bicoloured deceiver</name>
    <name type="synonym">Laccaria laccata var. bicolor</name>
    <dbReference type="NCBI Taxonomy" id="486041"/>
    <lineage>
        <taxon>Eukaryota</taxon>
        <taxon>Fungi</taxon>
        <taxon>Dikarya</taxon>
        <taxon>Basidiomycota</taxon>
        <taxon>Agaricomycotina</taxon>
        <taxon>Agaricomycetes</taxon>
        <taxon>Agaricomycetidae</taxon>
        <taxon>Agaricales</taxon>
        <taxon>Agaricineae</taxon>
        <taxon>Hydnangiaceae</taxon>
        <taxon>Laccaria</taxon>
    </lineage>
</organism>
<evidence type="ECO:0000313" key="2">
    <source>
        <dbReference type="Proteomes" id="UP000001194"/>
    </source>
</evidence>
<dbReference type="EMBL" id="DS547091">
    <property type="protein sequence ID" value="EDR16186.1"/>
    <property type="molecule type" value="Genomic_DNA"/>
</dbReference>
<dbReference type="STRING" id="486041.B0CQD2"/>
<sequence length="134" mass="15036">MSAECNIKAQMFSEARDVSIRNSEITNVGGDLTINNYNIHLQPDSEPVKLSTWYGWIDPFSDLKSKMFHAAERVKNLLPCPFSTMAEIPLEEKVAQDALKYPPLPNGTILLSKTLLCIPGVVNQLISSVRYSFY</sequence>
<dbReference type="InParanoid" id="B0CQD2"/>
<protein>
    <submittedName>
        <fullName evidence="1">Predicted protein</fullName>
    </submittedName>
</protein>
<gene>
    <name evidence="1" type="ORF">LACBIDRAFT_302014</name>
</gene>
<dbReference type="Proteomes" id="UP000001194">
    <property type="component" value="Unassembled WGS sequence"/>
</dbReference>
<dbReference type="AlphaFoldDB" id="B0CQD2"/>
<dbReference type="OrthoDB" id="3064804at2759"/>
<reference evidence="1 2" key="1">
    <citation type="journal article" date="2008" name="Nature">
        <title>The genome of Laccaria bicolor provides insights into mycorrhizal symbiosis.</title>
        <authorList>
            <person name="Martin F."/>
            <person name="Aerts A."/>
            <person name="Ahren D."/>
            <person name="Brun A."/>
            <person name="Danchin E.G.J."/>
            <person name="Duchaussoy F."/>
            <person name="Gibon J."/>
            <person name="Kohler A."/>
            <person name="Lindquist E."/>
            <person name="Pereda V."/>
            <person name="Salamov A."/>
            <person name="Shapiro H.J."/>
            <person name="Wuyts J."/>
            <person name="Blaudez D."/>
            <person name="Buee M."/>
            <person name="Brokstein P."/>
            <person name="Canbaeck B."/>
            <person name="Cohen D."/>
            <person name="Courty P.E."/>
            <person name="Coutinho P.M."/>
            <person name="Delaruelle C."/>
            <person name="Detter J.C."/>
            <person name="Deveau A."/>
            <person name="DiFazio S."/>
            <person name="Duplessis S."/>
            <person name="Fraissinet-Tachet L."/>
            <person name="Lucic E."/>
            <person name="Frey-Klett P."/>
            <person name="Fourrey C."/>
            <person name="Feussner I."/>
            <person name="Gay G."/>
            <person name="Grimwood J."/>
            <person name="Hoegger P.J."/>
            <person name="Jain P."/>
            <person name="Kilaru S."/>
            <person name="Labbe J."/>
            <person name="Lin Y.C."/>
            <person name="Legue V."/>
            <person name="Le Tacon F."/>
            <person name="Marmeisse R."/>
            <person name="Melayah D."/>
            <person name="Montanini B."/>
            <person name="Muratet M."/>
            <person name="Nehls U."/>
            <person name="Niculita-Hirzel H."/>
            <person name="Oudot-Le Secq M.P."/>
            <person name="Peter M."/>
            <person name="Quesneville H."/>
            <person name="Rajashekar B."/>
            <person name="Reich M."/>
            <person name="Rouhier N."/>
            <person name="Schmutz J."/>
            <person name="Yin T."/>
            <person name="Chalot M."/>
            <person name="Henrissat B."/>
            <person name="Kuees U."/>
            <person name="Lucas S."/>
            <person name="Van de Peer Y."/>
            <person name="Podila G.K."/>
            <person name="Polle A."/>
            <person name="Pukkila P.J."/>
            <person name="Richardson P.M."/>
            <person name="Rouze P."/>
            <person name="Sanders I.R."/>
            <person name="Stajich J.E."/>
            <person name="Tunlid A."/>
            <person name="Tuskan G."/>
            <person name="Grigoriev I.V."/>
        </authorList>
    </citation>
    <scope>NUCLEOTIDE SEQUENCE [LARGE SCALE GENOMIC DNA]</scope>
    <source>
        <strain evidence="2">S238N-H82 / ATCC MYA-4686</strain>
    </source>
</reference>